<comment type="caution">
    <text evidence="2">The sequence shown here is derived from an EMBL/GenBank/DDBJ whole genome shotgun (WGS) entry which is preliminary data.</text>
</comment>
<name>A0AAE3SWE7_9HYPH</name>
<evidence type="ECO:0000256" key="1">
    <source>
        <dbReference type="SAM" id="Phobius"/>
    </source>
</evidence>
<feature type="transmembrane region" description="Helical" evidence="1">
    <location>
        <begin position="76"/>
        <end position="92"/>
    </location>
</feature>
<proteinExistence type="predicted"/>
<feature type="transmembrane region" description="Helical" evidence="1">
    <location>
        <begin position="53"/>
        <end position="70"/>
    </location>
</feature>
<dbReference type="InterPro" id="IPR025356">
    <property type="entry name" value="DUF4260"/>
</dbReference>
<keyword evidence="1" id="KW-0472">Membrane</keyword>
<evidence type="ECO:0000313" key="3">
    <source>
        <dbReference type="Proteomes" id="UP001208771"/>
    </source>
</evidence>
<gene>
    <name evidence="2" type="ORF">NOF55_19555</name>
</gene>
<dbReference type="RefSeq" id="WP_306412798.1">
    <property type="nucleotide sequence ID" value="NZ_JANFPI010000007.1"/>
</dbReference>
<feature type="transmembrane region" description="Helical" evidence="1">
    <location>
        <begin position="7"/>
        <end position="23"/>
    </location>
</feature>
<dbReference type="Proteomes" id="UP001208771">
    <property type="component" value="Unassembled WGS sequence"/>
</dbReference>
<reference evidence="2" key="1">
    <citation type="submission" date="2022-07" db="EMBL/GenBank/DDBJ databases">
        <title>Ectorhizobium quercum gen.nov., sp. nov.</title>
        <authorList>
            <person name="Ma T."/>
            <person name="Li Y."/>
        </authorList>
    </citation>
    <scope>NUCLEOTIDE SEQUENCE</scope>
    <source>
        <strain evidence="2">BDR2-2</strain>
    </source>
</reference>
<keyword evidence="1" id="KW-0812">Transmembrane</keyword>
<accession>A0AAE3SWE7</accession>
<sequence>MKHLLRLENLAVALIALGGYWATGASWTLFALLVLAPDIAILAYLFGPRLGAIGYNAAHSFIGVALLVVVGHLLDWGLALPVALVWTFHIALDRALGYGLKYASGFTETHLGPIGKAK</sequence>
<keyword evidence="1" id="KW-1133">Transmembrane helix</keyword>
<keyword evidence="3" id="KW-1185">Reference proteome</keyword>
<organism evidence="2 3">
    <name type="scientific">Ectorhizobium quercum</name>
    <dbReference type="NCBI Taxonomy" id="2965071"/>
    <lineage>
        <taxon>Bacteria</taxon>
        <taxon>Pseudomonadati</taxon>
        <taxon>Pseudomonadota</taxon>
        <taxon>Alphaproteobacteria</taxon>
        <taxon>Hyphomicrobiales</taxon>
        <taxon>Rhizobiaceae</taxon>
        <taxon>Ectorhizobium</taxon>
    </lineage>
</organism>
<dbReference type="EMBL" id="JANFPI010000007">
    <property type="protein sequence ID" value="MCX8999305.1"/>
    <property type="molecule type" value="Genomic_DNA"/>
</dbReference>
<dbReference type="AlphaFoldDB" id="A0AAE3SWE7"/>
<dbReference type="Pfam" id="PF14079">
    <property type="entry name" value="DUF4260"/>
    <property type="match status" value="1"/>
</dbReference>
<protein>
    <submittedName>
        <fullName evidence="2">DUF4260 domain-containing protein</fullName>
    </submittedName>
</protein>
<evidence type="ECO:0000313" key="2">
    <source>
        <dbReference type="EMBL" id="MCX8999305.1"/>
    </source>
</evidence>